<feature type="chain" id="PRO_5019825065" description="Secreted protein" evidence="2">
    <location>
        <begin position="19"/>
        <end position="80"/>
    </location>
</feature>
<dbReference type="Proteomes" id="UP000295070">
    <property type="component" value="Chromosome 12"/>
</dbReference>
<organism evidence="3 4">
    <name type="scientific">Perca flavescens</name>
    <name type="common">American yellow perch</name>
    <name type="synonym">Morone flavescens</name>
    <dbReference type="NCBI Taxonomy" id="8167"/>
    <lineage>
        <taxon>Eukaryota</taxon>
        <taxon>Metazoa</taxon>
        <taxon>Chordata</taxon>
        <taxon>Craniata</taxon>
        <taxon>Vertebrata</taxon>
        <taxon>Euteleostomi</taxon>
        <taxon>Actinopterygii</taxon>
        <taxon>Neopterygii</taxon>
        <taxon>Teleostei</taxon>
        <taxon>Neoteleostei</taxon>
        <taxon>Acanthomorphata</taxon>
        <taxon>Eupercaria</taxon>
        <taxon>Perciformes</taxon>
        <taxon>Percoidei</taxon>
        <taxon>Percidae</taxon>
        <taxon>Percinae</taxon>
        <taxon>Perca</taxon>
    </lineage>
</organism>
<keyword evidence="4" id="KW-1185">Reference proteome</keyword>
<evidence type="ECO:0000313" key="4">
    <source>
        <dbReference type="Proteomes" id="UP000295070"/>
    </source>
</evidence>
<reference evidence="3 4" key="1">
    <citation type="submission" date="2019-01" db="EMBL/GenBank/DDBJ databases">
        <title>A chromosome-scale genome assembly of the yellow perch, Perca flavescens.</title>
        <authorList>
            <person name="Feron R."/>
            <person name="Morvezen R."/>
            <person name="Bestin A."/>
            <person name="Haffray P."/>
            <person name="Klopp C."/>
            <person name="Zahm M."/>
            <person name="Cabau C."/>
            <person name="Roques C."/>
            <person name="Donnadieu C."/>
            <person name="Bouchez O."/>
            <person name="Christie M."/>
            <person name="Larson W."/>
            <person name="Guiguen Y."/>
        </authorList>
    </citation>
    <scope>NUCLEOTIDE SEQUENCE [LARGE SCALE GENOMIC DNA]</scope>
    <source>
        <strain evidence="3">YP-PL-M2</strain>
        <tissue evidence="3">Blood</tissue>
    </source>
</reference>
<dbReference type="AlphaFoldDB" id="A0A484CPB7"/>
<evidence type="ECO:0000256" key="2">
    <source>
        <dbReference type="SAM" id="SignalP"/>
    </source>
</evidence>
<comment type="caution">
    <text evidence="3">The sequence shown here is derived from an EMBL/GenBank/DDBJ whole genome shotgun (WGS) entry which is preliminary data.</text>
</comment>
<evidence type="ECO:0008006" key="5">
    <source>
        <dbReference type="Google" id="ProtNLM"/>
    </source>
</evidence>
<name>A0A484CPB7_PERFV</name>
<dbReference type="EMBL" id="SCKG01000012">
    <property type="protein sequence ID" value="TDH05629.1"/>
    <property type="molecule type" value="Genomic_DNA"/>
</dbReference>
<gene>
    <name evidence="3" type="ORF">EPR50_G00124390</name>
</gene>
<feature type="region of interest" description="Disordered" evidence="1">
    <location>
        <begin position="35"/>
        <end position="80"/>
    </location>
</feature>
<protein>
    <recommendedName>
        <fullName evidence="5">Secreted protein</fullName>
    </recommendedName>
</protein>
<evidence type="ECO:0000313" key="3">
    <source>
        <dbReference type="EMBL" id="TDH05629.1"/>
    </source>
</evidence>
<sequence length="80" mass="8949">MVRSHFSICSISFMLISASRPLLWPCYPDATAAHQRRDRTGDLTGDQRQQNPTPEAEYNGDTPELLCPPEDSVRQADLCA</sequence>
<evidence type="ECO:0000256" key="1">
    <source>
        <dbReference type="SAM" id="MobiDB-lite"/>
    </source>
</evidence>
<keyword evidence="2" id="KW-0732">Signal</keyword>
<proteinExistence type="predicted"/>
<accession>A0A484CPB7</accession>
<feature type="signal peptide" evidence="2">
    <location>
        <begin position="1"/>
        <end position="18"/>
    </location>
</feature>